<keyword evidence="3 6" id="KW-0378">Hydrolase</keyword>
<dbReference type="HOGENOM" id="CLU_005356_0_0_11"/>
<dbReference type="eggNOG" id="COG1404">
    <property type="taxonomic scope" value="Bacteria"/>
</dbReference>
<evidence type="ECO:0000313" key="12">
    <source>
        <dbReference type="Proteomes" id="UP000002213"/>
    </source>
</evidence>
<dbReference type="InterPro" id="IPR036852">
    <property type="entry name" value="Peptidase_S8/S53_dom_sf"/>
</dbReference>
<dbReference type="InterPro" id="IPR015500">
    <property type="entry name" value="Peptidase_S8_subtilisin-rel"/>
</dbReference>
<keyword evidence="12" id="KW-1185">Reference proteome</keyword>
<keyword evidence="2 6" id="KW-0645">Protease</keyword>
<dbReference type="AlphaFoldDB" id="C6WGP3"/>
<evidence type="ECO:0000256" key="1">
    <source>
        <dbReference type="ARBA" id="ARBA00011073"/>
    </source>
</evidence>
<dbReference type="GO" id="GO:0004252">
    <property type="term" value="F:serine-type endopeptidase activity"/>
    <property type="evidence" value="ECO:0007669"/>
    <property type="project" value="UniProtKB-UniRule"/>
</dbReference>
<dbReference type="PROSITE" id="PS00137">
    <property type="entry name" value="SUBTILASE_HIS"/>
    <property type="match status" value="1"/>
</dbReference>
<dbReference type="PANTHER" id="PTHR43806">
    <property type="entry name" value="PEPTIDASE S8"/>
    <property type="match status" value="1"/>
</dbReference>
<dbReference type="SUPFAM" id="SSF52743">
    <property type="entry name" value="Subtilisin-like"/>
    <property type="match status" value="1"/>
</dbReference>
<keyword evidence="9" id="KW-0732">Signal</keyword>
<dbReference type="KEGG" id="ami:Amir_0392"/>
<evidence type="ECO:0000313" key="11">
    <source>
        <dbReference type="EMBL" id="ACU34359.1"/>
    </source>
</evidence>
<dbReference type="GO" id="GO:0006508">
    <property type="term" value="P:proteolysis"/>
    <property type="evidence" value="ECO:0007669"/>
    <property type="project" value="UniProtKB-KW"/>
</dbReference>
<gene>
    <name evidence="11" type="ordered locus">Amir_0392</name>
</gene>
<dbReference type="PANTHER" id="PTHR43806:SF11">
    <property type="entry name" value="CEREVISIN-RELATED"/>
    <property type="match status" value="1"/>
</dbReference>
<dbReference type="InterPro" id="IPR034213">
    <property type="entry name" value="S8_Vpr-like"/>
</dbReference>
<dbReference type="Gene3D" id="3.40.50.200">
    <property type="entry name" value="Peptidase S8/S53 domain"/>
    <property type="match status" value="2"/>
</dbReference>
<dbReference type="InterPro" id="IPR023827">
    <property type="entry name" value="Peptidase_S8_Asp-AS"/>
</dbReference>
<evidence type="ECO:0000259" key="10">
    <source>
        <dbReference type="Pfam" id="PF00082"/>
    </source>
</evidence>
<accession>C6WGP3</accession>
<dbReference type="OrthoDB" id="614750at2"/>
<feature type="region of interest" description="Disordered" evidence="8">
    <location>
        <begin position="395"/>
        <end position="432"/>
    </location>
</feature>
<feature type="active site" description="Charge relay system" evidence="5 6">
    <location>
        <position position="179"/>
    </location>
</feature>
<dbReference type="Proteomes" id="UP000002213">
    <property type="component" value="Chromosome"/>
</dbReference>
<evidence type="ECO:0000256" key="5">
    <source>
        <dbReference type="PIRSR" id="PIRSR615500-1"/>
    </source>
</evidence>
<evidence type="ECO:0000256" key="7">
    <source>
        <dbReference type="RuleBase" id="RU003355"/>
    </source>
</evidence>
<feature type="compositionally biased region" description="Gly residues" evidence="8">
    <location>
        <begin position="415"/>
        <end position="427"/>
    </location>
</feature>
<feature type="region of interest" description="Disordered" evidence="8">
    <location>
        <begin position="215"/>
        <end position="238"/>
    </location>
</feature>
<dbReference type="InterPro" id="IPR000209">
    <property type="entry name" value="Peptidase_S8/S53_dom"/>
</dbReference>
<sequence length="1075" mass="108370">MRLHRRAATAAALAAALAAPLAPLGHAAPDHPRPHRVTAFVELVGVPAVDAAATARSDPREAARAARARTGNNADAVLDAVRSVDRGAARVGVTVNAVPGVVLTAEPAVLRWVAGMPQVRSVRQAVPKRVDNAGAVRLTGAAAVWRAVGPSLPGHGGAVAGDGLREGLRGEGLRIGVVDTGVDYTHADFGGSGGYDDVDRAGPWEPNAKVVGGYDFAGDDYDANDPERGTPAPDPNPVDCQGHGTHVAGTAAGYGVSADGSTFTGAHSGLSDDDLAAMRIGPGAAPAAQVYALKVFGCEGSTNVVSQALDWALDPDGDGDPSDHLDVVNLSLGSDFGAVDDPDSAFVRKLVRHGVVVVASAGNAGDLYDAGGSPGSTPEAVTVANTRDASVLLDGVGLPGGSAEAGGSDEPGGSDEAGGSDGAGGGEEVLPGQYGKEFTGYADLDVELPVAPVADAGNADGCAPIDQDLSGRLVWLEWDDSDSTRECGSAVRADHARDAGAAGAVLSSGRTAFGAGIAGNADVPMFQLTGPATDRVRPLLADGSLRLRLAGSLRDAAPTVVETLADTVTPSSARGSRLAGGAKPDLAAPGDTIVSALVGSGSGGVSKGGTSMAAPHVAGLAALVRQAHPDWTVEEVKAALVNTASARVVSGDDRTTGLTEATTRVGAGRVDARAAVRTGLLAVVPEDPGAVGVSFGTVEAGAPVELTRTVELVNKTGEDLAAVAAYRAATEVPGAEVEVLPRTARVPAGGTARVSVRLRVDPAALRKVGDPTLEVEQRGHARQFLAEVSGRVVFRAGAQDAVLPVYAAPRPVSALTARPAPGGVELVGRGLDQGEGAGAYRSLVSAFELHGRSPELPPCGSELLTGCLAAGSARGGDLRYAGASAADGVLSFGIATWGTWTGLGAGGTTPVVGVDVDRDGAEDYRVQVARPSDGSGKVVADLWWARTTRVSDDEVVDERPVNGWHGEVDSAVMDSDVLALPVSLEALGVALGDGPVRYRVRTRGWALPAGTEDGVVDRFDGWFDVDPAGSRVALPVGSVARDGLLVPVRGAGEVLVLHHHNGGGSRAEVVVYSGE</sequence>
<organism evidence="11 12">
    <name type="scientific">Actinosynnema mirum (strain ATCC 29888 / DSM 43827 / JCM 3225 / NBRC 14064 / NCIMB 13271 / NRRL B-12336 / IMRU 3971 / 101)</name>
    <dbReference type="NCBI Taxonomy" id="446462"/>
    <lineage>
        <taxon>Bacteria</taxon>
        <taxon>Bacillati</taxon>
        <taxon>Actinomycetota</taxon>
        <taxon>Actinomycetes</taxon>
        <taxon>Pseudonocardiales</taxon>
        <taxon>Pseudonocardiaceae</taxon>
        <taxon>Actinosynnema</taxon>
    </lineage>
</organism>
<feature type="active site" description="Charge relay system" evidence="5 6">
    <location>
        <position position="611"/>
    </location>
</feature>
<feature type="domain" description="Peptidase S8/S53" evidence="10">
    <location>
        <begin position="170"/>
        <end position="657"/>
    </location>
</feature>
<feature type="active site" description="Charge relay system" evidence="5 6">
    <location>
        <position position="243"/>
    </location>
</feature>
<dbReference type="EMBL" id="CP001630">
    <property type="protein sequence ID" value="ACU34359.1"/>
    <property type="molecule type" value="Genomic_DNA"/>
</dbReference>
<dbReference type="CDD" id="cd07474">
    <property type="entry name" value="Peptidases_S8_subtilisin_Vpr-like"/>
    <property type="match status" value="1"/>
</dbReference>
<evidence type="ECO:0000256" key="4">
    <source>
        <dbReference type="ARBA" id="ARBA00022825"/>
    </source>
</evidence>
<evidence type="ECO:0000256" key="3">
    <source>
        <dbReference type="ARBA" id="ARBA00022801"/>
    </source>
</evidence>
<dbReference type="InterPro" id="IPR023828">
    <property type="entry name" value="Peptidase_S8_Ser-AS"/>
</dbReference>
<dbReference type="InterPro" id="IPR050131">
    <property type="entry name" value="Peptidase_S8_subtilisin-like"/>
</dbReference>
<evidence type="ECO:0000256" key="9">
    <source>
        <dbReference type="SAM" id="SignalP"/>
    </source>
</evidence>
<comment type="similarity">
    <text evidence="1 6 7">Belongs to the peptidase S8 family.</text>
</comment>
<dbReference type="PROSITE" id="PS00136">
    <property type="entry name" value="SUBTILASE_ASP"/>
    <property type="match status" value="1"/>
</dbReference>
<keyword evidence="4 6" id="KW-0720">Serine protease</keyword>
<feature type="signal peptide" evidence="9">
    <location>
        <begin position="1"/>
        <end position="27"/>
    </location>
</feature>
<dbReference type="InterPro" id="IPR022398">
    <property type="entry name" value="Peptidase_S8_His-AS"/>
</dbReference>
<feature type="chain" id="PRO_5002972734" evidence="9">
    <location>
        <begin position="28"/>
        <end position="1075"/>
    </location>
</feature>
<dbReference type="RefSeq" id="WP_012783022.1">
    <property type="nucleotide sequence ID" value="NC_013093.1"/>
</dbReference>
<dbReference type="PROSITE" id="PS00138">
    <property type="entry name" value="SUBTILASE_SER"/>
    <property type="match status" value="1"/>
</dbReference>
<dbReference type="Pfam" id="PF00082">
    <property type="entry name" value="Peptidase_S8"/>
    <property type="match status" value="1"/>
</dbReference>
<dbReference type="STRING" id="446462.Amir_0392"/>
<evidence type="ECO:0000256" key="2">
    <source>
        <dbReference type="ARBA" id="ARBA00022670"/>
    </source>
</evidence>
<evidence type="ECO:0000256" key="8">
    <source>
        <dbReference type="SAM" id="MobiDB-lite"/>
    </source>
</evidence>
<name>C6WGP3_ACTMD</name>
<dbReference type="PROSITE" id="PS51892">
    <property type="entry name" value="SUBTILASE"/>
    <property type="match status" value="1"/>
</dbReference>
<dbReference type="PRINTS" id="PR00723">
    <property type="entry name" value="SUBTILISIN"/>
</dbReference>
<protein>
    <submittedName>
        <fullName evidence="11">Peptidase S8 and S53 subtilisin kexin sedolisin</fullName>
    </submittedName>
</protein>
<reference evidence="11 12" key="1">
    <citation type="journal article" date="2009" name="Stand. Genomic Sci.">
        <title>Complete genome sequence of Actinosynnema mirum type strain (101).</title>
        <authorList>
            <person name="Land M."/>
            <person name="Lapidus A."/>
            <person name="Mayilraj S."/>
            <person name="Chen F."/>
            <person name="Copeland A."/>
            <person name="Del Rio T.G."/>
            <person name="Nolan M."/>
            <person name="Lucas S."/>
            <person name="Tice H."/>
            <person name="Cheng J.F."/>
            <person name="Chertkov O."/>
            <person name="Bruce D."/>
            <person name="Goodwin L."/>
            <person name="Pitluck S."/>
            <person name="Rohde M."/>
            <person name="Goker M."/>
            <person name="Pati A."/>
            <person name="Ivanova N."/>
            <person name="Mavromatis K."/>
            <person name="Chen A."/>
            <person name="Palaniappan K."/>
            <person name="Hauser L."/>
            <person name="Chang Y.J."/>
            <person name="Jeffries C.C."/>
            <person name="Brettin T."/>
            <person name="Detter J.C."/>
            <person name="Han C."/>
            <person name="Chain P."/>
            <person name="Tindall B.J."/>
            <person name="Bristow J."/>
            <person name="Eisen J.A."/>
            <person name="Markowitz V."/>
            <person name="Hugenholtz P."/>
            <person name="Kyrpides N.C."/>
            <person name="Klenk H.P."/>
        </authorList>
    </citation>
    <scope>NUCLEOTIDE SEQUENCE [LARGE SCALE GENOMIC DNA]</scope>
    <source>
        <strain evidence="12">ATCC 29888 / DSM 43827 / JCM 3225 / NBRC 14064 / NCIMB 13271 / NRRL B-12336 / IMRU 3971 / 101</strain>
    </source>
</reference>
<proteinExistence type="inferred from homology"/>
<evidence type="ECO:0000256" key="6">
    <source>
        <dbReference type="PROSITE-ProRule" id="PRU01240"/>
    </source>
</evidence>